<feature type="domain" description="SEA" evidence="1">
    <location>
        <begin position="667"/>
        <end position="714"/>
    </location>
</feature>
<dbReference type="PANTHER" id="PTHR14672">
    <property type="entry name" value="MUCIN-16"/>
    <property type="match status" value="1"/>
</dbReference>
<feature type="non-terminal residue" evidence="2">
    <location>
        <position position="1"/>
    </location>
</feature>
<feature type="domain" description="SEA" evidence="1">
    <location>
        <begin position="50"/>
        <end position="166"/>
    </location>
</feature>
<comment type="caution">
    <text evidence="2">The sequence shown here is derived from an EMBL/GenBank/DDBJ whole genome shotgun (WGS) entry which is preliminary data.</text>
</comment>
<feature type="non-terminal residue" evidence="2">
    <location>
        <position position="714"/>
    </location>
</feature>
<feature type="domain" description="SEA" evidence="1">
    <location>
        <begin position="419"/>
        <end position="535"/>
    </location>
</feature>
<dbReference type="Proteomes" id="UP000886611">
    <property type="component" value="Unassembled WGS sequence"/>
</dbReference>
<sequence length="714" mass="77712">MQPNSLYVNNYPKQPAVIPTVNTSTVSTTRSTVPPTISTSFSTSANTSENTIHFSISFNLINLPFNEQLTNKSSPVPQNITHLVTQVLQNSSLSSELSSCQLNSFSHGPNNSTAVNITCQFKNDTASMNLDRVAIYEHLNNRTQNSRALGPYNMDPNSLYVNGYHPIQPVPAPSLVYFMINFTLTNVNLTDELSNKSSPASNNITLLVTKIFQNSSWSQEFSSCQPANFSHGTNNSTEVQLRCKFKNDTSLKNLNKVVVYDLVNNETHNSRALGPYTMDPNSLYVNGYHKLPTSESLANFTVNFTLTNLSFTAALTNKSSPVAKNVSLMFTNVLQTSSLSPEFSSCQPATFSPGMNNSTAVQLTCTFKKNTSLNLDRVVVYQQISNGTQNSTALGPYSMDPNSLYVNGYHAIVPTPPPSPVYFTINFTLTNLNFTDNLNNKSSLVSNNIKSLMANVLQNSNLTSELSSCQPASFSHGPSNSTKVLLSCTFKNNTLQMNPDRVAVYEAINNGTNGSTALGPYSMDPNSLYVNGYHPVVPTPTPSPVYFTINFTLTNLNFTDNLNNKSSLVSNNIKSLMANVLQNSNLTSELSSCQPASFSHGPSNSTKVLLSCTFKNNTLQMNPDRVAVYEAINNGTNGSTALGPYSIDPNSLYVNGYHEVLPAPTLSPVYFTINFTLTNLSFSGELSNKSNPVVNTITSLVSNMLQNSSLSPGI</sequence>
<feature type="domain" description="SEA" evidence="1">
    <location>
        <begin position="543"/>
        <end position="659"/>
    </location>
</feature>
<dbReference type="InterPro" id="IPR028850">
    <property type="entry name" value="MUC16"/>
</dbReference>
<dbReference type="InterPro" id="IPR036364">
    <property type="entry name" value="SEA_dom_sf"/>
</dbReference>
<proteinExistence type="predicted"/>
<dbReference type="Gene3D" id="3.30.70.960">
    <property type="entry name" value="SEA domain"/>
    <property type="match status" value="5"/>
</dbReference>
<dbReference type="EMBL" id="JAATIS010003638">
    <property type="protein sequence ID" value="KAG2464666.1"/>
    <property type="molecule type" value="Genomic_DNA"/>
</dbReference>
<keyword evidence="3" id="KW-1185">Reference proteome</keyword>
<evidence type="ECO:0000259" key="1">
    <source>
        <dbReference type="PROSITE" id="PS50024"/>
    </source>
</evidence>
<protein>
    <submittedName>
        <fullName evidence="2">MUC16 protein</fullName>
    </submittedName>
</protein>
<name>A0A8X8BQX8_POLSE</name>
<organism evidence="2 3">
    <name type="scientific">Polypterus senegalus</name>
    <name type="common">Senegal bichir</name>
    <dbReference type="NCBI Taxonomy" id="55291"/>
    <lineage>
        <taxon>Eukaryota</taxon>
        <taxon>Metazoa</taxon>
        <taxon>Chordata</taxon>
        <taxon>Craniata</taxon>
        <taxon>Vertebrata</taxon>
        <taxon>Euteleostomi</taxon>
        <taxon>Actinopterygii</taxon>
        <taxon>Polypteriformes</taxon>
        <taxon>Polypteridae</taxon>
        <taxon>Polypterus</taxon>
    </lineage>
</organism>
<reference evidence="2 3" key="1">
    <citation type="journal article" date="2021" name="Cell">
        <title>Tracing the genetic footprints of vertebrate landing in non-teleost ray-finned fishes.</title>
        <authorList>
            <person name="Bi X."/>
            <person name="Wang K."/>
            <person name="Yang L."/>
            <person name="Pan H."/>
            <person name="Jiang H."/>
            <person name="Wei Q."/>
            <person name="Fang M."/>
            <person name="Yu H."/>
            <person name="Zhu C."/>
            <person name="Cai Y."/>
            <person name="He Y."/>
            <person name="Gan X."/>
            <person name="Zeng H."/>
            <person name="Yu D."/>
            <person name="Zhu Y."/>
            <person name="Jiang H."/>
            <person name="Qiu Q."/>
            <person name="Yang H."/>
            <person name="Zhang Y.E."/>
            <person name="Wang W."/>
            <person name="Zhu M."/>
            <person name="He S."/>
            <person name="Zhang G."/>
        </authorList>
    </citation>
    <scope>NUCLEOTIDE SEQUENCE [LARGE SCALE GENOMIC DNA]</scope>
    <source>
        <strain evidence="2">Bchr_013</strain>
    </source>
</reference>
<evidence type="ECO:0000313" key="3">
    <source>
        <dbReference type="Proteomes" id="UP000886611"/>
    </source>
</evidence>
<feature type="domain" description="SEA" evidence="1">
    <location>
        <begin position="174"/>
        <end position="290"/>
    </location>
</feature>
<gene>
    <name evidence="2" type="primary">Muc16_2</name>
    <name evidence="2" type="ORF">GTO96_0003313</name>
</gene>
<dbReference type="SUPFAM" id="SSF82671">
    <property type="entry name" value="SEA domain"/>
    <property type="match status" value="6"/>
</dbReference>
<dbReference type="InterPro" id="IPR000082">
    <property type="entry name" value="SEA_dom"/>
</dbReference>
<accession>A0A8X8BQX8</accession>
<dbReference type="PANTHER" id="PTHR14672:SF1">
    <property type="entry name" value="MUCIN-16"/>
    <property type="match status" value="1"/>
</dbReference>
<dbReference type="PROSITE" id="PS50024">
    <property type="entry name" value="SEA"/>
    <property type="match status" value="6"/>
</dbReference>
<dbReference type="Pfam" id="PF01390">
    <property type="entry name" value="SEA"/>
    <property type="match status" value="5"/>
</dbReference>
<evidence type="ECO:0000313" key="2">
    <source>
        <dbReference type="EMBL" id="KAG2464666.1"/>
    </source>
</evidence>
<feature type="domain" description="SEA" evidence="1">
    <location>
        <begin position="296"/>
        <end position="411"/>
    </location>
</feature>
<dbReference type="AlphaFoldDB" id="A0A8X8BQX8"/>